<evidence type="ECO:0000313" key="1">
    <source>
        <dbReference type="EMBL" id="KYF88844.1"/>
    </source>
</evidence>
<dbReference type="Proteomes" id="UP000075635">
    <property type="component" value="Unassembled WGS sequence"/>
</dbReference>
<accession>A0A150S8N8</accession>
<dbReference type="InterPro" id="IPR040807">
    <property type="entry name" value="DUF5522"/>
</dbReference>
<organism evidence="1 2">
    <name type="scientific">Sorangium cellulosum</name>
    <name type="common">Polyangium cellulosum</name>
    <dbReference type="NCBI Taxonomy" id="56"/>
    <lineage>
        <taxon>Bacteria</taxon>
        <taxon>Pseudomonadati</taxon>
        <taxon>Myxococcota</taxon>
        <taxon>Polyangia</taxon>
        <taxon>Polyangiales</taxon>
        <taxon>Polyangiaceae</taxon>
        <taxon>Sorangium</taxon>
    </lineage>
</organism>
<name>A0A150S8N8_SORCE</name>
<protein>
    <submittedName>
        <fullName evidence="1">Uncharacterized protein</fullName>
    </submittedName>
</protein>
<dbReference type="Pfam" id="PF17653">
    <property type="entry name" value="DUF5522"/>
    <property type="match status" value="1"/>
</dbReference>
<reference evidence="1 2" key="1">
    <citation type="submission" date="2014-02" db="EMBL/GenBank/DDBJ databases">
        <title>The small core and large imbalanced accessory genome model reveals a collaborative survival strategy of Sorangium cellulosum strains in nature.</title>
        <authorList>
            <person name="Han K."/>
            <person name="Peng R."/>
            <person name="Blom J."/>
            <person name="Li Y.-Z."/>
        </authorList>
    </citation>
    <scope>NUCLEOTIDE SEQUENCE [LARGE SCALE GENOMIC DNA]</scope>
    <source>
        <strain evidence="1 2">So0011-07</strain>
    </source>
</reference>
<comment type="caution">
    <text evidence="1">The sequence shown here is derived from an EMBL/GenBank/DDBJ whole genome shotgun (WGS) entry which is preliminary data.</text>
</comment>
<dbReference type="EMBL" id="JEMB01001289">
    <property type="protein sequence ID" value="KYF88844.1"/>
    <property type="molecule type" value="Genomic_DNA"/>
</dbReference>
<proteinExistence type="predicted"/>
<dbReference type="AlphaFoldDB" id="A0A150S8N8"/>
<gene>
    <name evidence="1" type="ORF">BE17_40850</name>
</gene>
<sequence>MRGPKPPKAIEGEDYYLEGGRVVFTEGYHLKRGYCCNSKCRHCPYRENPPAEQSVNVIVPRLKLS</sequence>
<evidence type="ECO:0000313" key="2">
    <source>
        <dbReference type="Proteomes" id="UP000075635"/>
    </source>
</evidence>